<dbReference type="EMBL" id="CP023275">
    <property type="protein sequence ID" value="ATB69296.1"/>
    <property type="molecule type" value="Genomic_DNA"/>
</dbReference>
<dbReference type="OrthoDB" id="5337252at2"/>
<dbReference type="Proteomes" id="UP000217349">
    <property type="component" value="Chromosome"/>
</dbReference>
<reference evidence="2" key="5">
    <citation type="submission" date="2020-08" db="EMBL/GenBank/DDBJ databases">
        <authorList>
            <person name="Yang Y."/>
            <person name="Huo L."/>
            <person name="Yan J."/>
        </authorList>
    </citation>
    <scope>NUCLEOTIDE SEQUENCE</scope>
    <source>
        <strain evidence="2">ACSDCE</strain>
    </source>
</reference>
<accession>A0A290HTZ5</accession>
<proteinExistence type="predicted"/>
<dbReference type="EMBL" id="CP039734">
    <property type="protein sequence ID" value="QIR76942.1"/>
    <property type="molecule type" value="Genomic_DNA"/>
</dbReference>
<accession>A0A6G9VU79</accession>
<dbReference type="Proteomes" id="UP000502831">
    <property type="component" value="Chromosome"/>
</dbReference>
<organism evidence="1 3">
    <name type="scientific">Sulfurospirillum diekertiae</name>
    <dbReference type="NCBI Taxonomy" id="1854492"/>
    <lineage>
        <taxon>Bacteria</taxon>
        <taxon>Pseudomonadati</taxon>
        <taxon>Campylobacterota</taxon>
        <taxon>Epsilonproteobacteria</taxon>
        <taxon>Campylobacterales</taxon>
        <taxon>Sulfurospirillaceae</taxon>
        <taxon>Sulfurospirillum</taxon>
    </lineage>
</organism>
<gene>
    <name evidence="2" type="ORF">FA584_12330</name>
    <name evidence="1" type="ORF">SJPD1_1184</name>
</gene>
<dbReference type="KEGG" id="sulj:SJPD1_1184"/>
<dbReference type="Gene3D" id="2.130.10.10">
    <property type="entry name" value="YVTN repeat-like/Quinoprotein amine dehydrogenase"/>
    <property type="match status" value="1"/>
</dbReference>
<dbReference type="SUPFAM" id="SSF50969">
    <property type="entry name" value="YVTN repeat-like/Quinoprotein amine dehydrogenase"/>
    <property type="match status" value="1"/>
</dbReference>
<evidence type="ECO:0000313" key="3">
    <source>
        <dbReference type="Proteomes" id="UP000217349"/>
    </source>
</evidence>
<dbReference type="RefSeq" id="WP_096046387.1">
    <property type="nucleotide sequence ID" value="NZ_CP023275.1"/>
</dbReference>
<evidence type="ECO:0000313" key="2">
    <source>
        <dbReference type="EMBL" id="QIR76942.1"/>
    </source>
</evidence>
<reference evidence="2 4" key="1">
    <citation type="journal article" date="2017" name="Environ. Sci. Technol.">
        <title>Organohalide Respiration with Chlorinated Ethenes under Low pH Conditions.</title>
        <authorList>
            <person name="Yang Y."/>
            <person name="Capiro N.L."/>
            <person name="Marcet T.F."/>
            <person name="Yan J."/>
            <person name="Pennell K.D."/>
            <person name="Loffler F.E."/>
        </authorList>
    </citation>
    <scope>NUCLEOTIDE SEQUENCE [LARGE SCALE GENOMIC DNA]</scope>
    <source>
        <strain evidence="2 4">ACSDCE</strain>
    </source>
</reference>
<dbReference type="AlphaFoldDB" id="A0A290HTZ5"/>
<name>A0A290HTZ5_9BACT</name>
<evidence type="ECO:0000313" key="1">
    <source>
        <dbReference type="EMBL" id="ATB69296.1"/>
    </source>
</evidence>
<protein>
    <submittedName>
        <fullName evidence="1">Uncharacterized protein</fullName>
    </submittedName>
</protein>
<dbReference type="InterPro" id="IPR015943">
    <property type="entry name" value="WD40/YVTN_repeat-like_dom_sf"/>
</dbReference>
<reference evidence="1" key="3">
    <citation type="submission" date="2017-09" db="EMBL/GenBank/DDBJ databases">
        <authorList>
            <person name="Goris T."/>
        </authorList>
    </citation>
    <scope>NUCLEOTIDE SEQUENCE</scope>
    <source>
        <strain evidence="1">JPD-1</strain>
    </source>
</reference>
<dbReference type="InterPro" id="IPR011044">
    <property type="entry name" value="Quino_amine_DH_bsu"/>
</dbReference>
<sequence>MLPSSREITFHTAISAASIANESTLQVIDNQCHLHKIDLNELKVIKNAPLSVLPQHDLFDYYKRPFTVGKNLAYISFAQQGTEYVIDTQSKIVPLSTFHYNQHDVVTKAAFSENDLLLITGNERGRSYILNPEDGTIQANLPVASDSISAVALSEEYHLSAYASFSHELVVYKTNSFKIVFKQKIGSVIEMMIFADDQTLLAITRNGKMIKIDLFKGKVLQEMLLDQNIWPSVMVLSHSKKFVYIGTRETLLFAVYVKTLDILYQVKLPYYGVTTLCRTQNYFIMGFKTGEILFFNHREHEEQFITYIKLRQIKEACLIFQKNIFLMSHRETKKIYEYWLEEKETIMNLLSRGEIEQAQNIAEPFLFHPKCKLEFAEIESLQPDLMSLQRYIRSMSYAPAYSLATLKPALRKSSLFAQLEALWNKSLQKAQILLAREPLLNKEAAKESLKAFEEVEEKKAIIENMLKRSGTFTMAENSVKEKNFTFYFRLVAQNSFLESTSLYQKVLQVGERLQQETLHYLEEKNYKQSLILADLLYQFRPYQNQAIRLKEVSKALIILEHQIEHNMLFQAVKTQDQFQLQSHYALVQTLEEMKNTFGLEQYALIETKAYAKVFTNIEPYMNLSICKQNIANIMKKLYISQFKEAAKEMNTAIDWEKSLSNYLQFFPIDKPLVEFVKAYDKLELLQSIPLSSPPLENPTYPKSVLSFLIKKPLIHKS</sequence>
<reference evidence="3" key="2">
    <citation type="submission" date="2017-09" db="EMBL/GenBank/DDBJ databases">
        <title>The complete genome of Sulfurospirillum sp. JPD-1.</title>
        <authorList>
            <person name="Goris T."/>
        </authorList>
    </citation>
    <scope>NUCLEOTIDE SEQUENCE [LARGE SCALE GENOMIC DNA]</scope>
    <source>
        <strain evidence="3">JPD-1</strain>
    </source>
</reference>
<evidence type="ECO:0000313" key="4">
    <source>
        <dbReference type="Proteomes" id="UP000502831"/>
    </source>
</evidence>
<reference evidence="1" key="4">
    <citation type="journal article" date="2020" name="MicrobiologyOpen">
        <title>Tetrachloroethene respiration in Sulfurospirillum species is regulated by a two-component system as unraveled by comparative genomics, transcriptomics, and regulator binding studies.</title>
        <authorList>
            <person name="Esken J."/>
            <person name="Goris T."/>
            <person name="Gadkari J."/>
            <person name="Bischler T."/>
            <person name="Forstner K.U."/>
            <person name="Sharma C.M."/>
            <person name="Diekert G."/>
            <person name="Schubert T."/>
        </authorList>
    </citation>
    <scope>NUCLEOTIDE SEQUENCE</scope>
    <source>
        <strain evidence="1">JPD-1</strain>
    </source>
</reference>